<dbReference type="Gene3D" id="3.40.50.11350">
    <property type="match status" value="1"/>
</dbReference>
<reference evidence="2" key="1">
    <citation type="journal article" date="2020" name="Microbiol. Resour. Announc.">
        <title>Draft Genome Sequences of Thiorhodococcus mannitoliphagus and Thiorhodococcus minor, Purple Sulfur Photosynthetic Bacteria in the Gammaproteobacterial Family Chromatiaceae.</title>
        <authorList>
            <person name="Aviles F.A."/>
            <person name="Meyer T.E."/>
            <person name="Kyndt J.A."/>
        </authorList>
    </citation>
    <scope>NUCLEOTIDE SEQUENCE [LARGE SCALE GENOMIC DNA]</scope>
    <source>
        <strain evidence="2">DSM 18266</strain>
    </source>
</reference>
<evidence type="ECO:0000313" key="1">
    <source>
        <dbReference type="EMBL" id="NEX21220.1"/>
    </source>
</evidence>
<protein>
    <submittedName>
        <fullName evidence="1">Uncharacterized protein</fullName>
    </submittedName>
</protein>
<name>A0A6P1DUR5_9GAMM</name>
<evidence type="ECO:0000313" key="2">
    <source>
        <dbReference type="Proteomes" id="UP000471640"/>
    </source>
</evidence>
<comment type="caution">
    <text evidence="1">The sequence shown here is derived from an EMBL/GenBank/DDBJ whole genome shotgun (WGS) entry which is preliminary data.</text>
</comment>
<dbReference type="RefSeq" id="WP_164654321.1">
    <property type="nucleotide sequence ID" value="NZ_JAAIJR010000047.1"/>
</dbReference>
<keyword evidence="2" id="KW-1185">Reference proteome</keyword>
<reference evidence="1 2" key="2">
    <citation type="submission" date="2020-02" db="EMBL/GenBank/DDBJ databases">
        <title>Genome sequences of Thiorhodococcus mannitoliphagus and Thiorhodococcus minor, purple sulfur photosynthetic bacteria in the gammaproteobacterial family, Chromatiaceae.</title>
        <authorList>
            <person name="Aviles F.A."/>
            <person name="Meyer T.E."/>
            <person name="Kyndt J.A."/>
        </authorList>
    </citation>
    <scope>NUCLEOTIDE SEQUENCE [LARGE SCALE GENOMIC DNA]</scope>
    <source>
        <strain evidence="1 2">DSM 18266</strain>
    </source>
</reference>
<organism evidence="1 2">
    <name type="scientific">Thiorhodococcus mannitoliphagus</name>
    <dbReference type="NCBI Taxonomy" id="329406"/>
    <lineage>
        <taxon>Bacteria</taxon>
        <taxon>Pseudomonadati</taxon>
        <taxon>Pseudomonadota</taxon>
        <taxon>Gammaproteobacteria</taxon>
        <taxon>Chromatiales</taxon>
        <taxon>Chromatiaceae</taxon>
        <taxon>Thiorhodococcus</taxon>
    </lineage>
</organism>
<sequence>MKNQKLLICATHSGLANRLKCLISSIRISELINRDLRLYWPINERCGGRFSDIIRAPISEVESVKNGYFFGRDEYVRDVPETSIIVHTWRFALLESDVDEKLEYVDFVYDLNKIPDALKVSLCNAMRRLMIPSLEVQQKVEGVITNEFMSEMIGVHVRRTDHKLATSSSPNETIWRGIQEAKIRLPNAGIFLSTDCKKTEEEFLDKLGSMGIVYRKSEIRRDTREGIEDALADLLLLAKCDLLVVSASSTYSELAWWLGGHKPVIVANKKN</sequence>
<proteinExistence type="predicted"/>
<accession>A0A6P1DUR5</accession>
<gene>
    <name evidence="1" type="ORF">G3480_12995</name>
</gene>
<dbReference type="EMBL" id="JAAIJR010000047">
    <property type="protein sequence ID" value="NEX21220.1"/>
    <property type="molecule type" value="Genomic_DNA"/>
</dbReference>
<dbReference type="AlphaFoldDB" id="A0A6P1DUR5"/>
<dbReference type="Proteomes" id="UP000471640">
    <property type="component" value="Unassembled WGS sequence"/>
</dbReference>